<keyword evidence="2" id="KW-1185">Reference proteome</keyword>
<evidence type="ECO:0000313" key="1">
    <source>
        <dbReference type="EMBL" id="POM80748.1"/>
    </source>
</evidence>
<gene>
    <name evidence="1" type="ORF">PHPALM_1374</name>
</gene>
<evidence type="ECO:0000313" key="2">
    <source>
        <dbReference type="Proteomes" id="UP000237271"/>
    </source>
</evidence>
<evidence type="ECO:0008006" key="3">
    <source>
        <dbReference type="Google" id="ProtNLM"/>
    </source>
</evidence>
<name>A0A2P4YSH5_9STRA</name>
<comment type="caution">
    <text evidence="1">The sequence shown here is derived from an EMBL/GenBank/DDBJ whole genome shotgun (WGS) entry which is preliminary data.</text>
</comment>
<organism evidence="1 2">
    <name type="scientific">Phytophthora palmivora</name>
    <dbReference type="NCBI Taxonomy" id="4796"/>
    <lineage>
        <taxon>Eukaryota</taxon>
        <taxon>Sar</taxon>
        <taxon>Stramenopiles</taxon>
        <taxon>Oomycota</taxon>
        <taxon>Peronosporomycetes</taxon>
        <taxon>Peronosporales</taxon>
        <taxon>Peronosporaceae</taxon>
        <taxon>Phytophthora</taxon>
    </lineage>
</organism>
<dbReference type="PANTHER" id="PTHR46599">
    <property type="entry name" value="PIGGYBAC TRANSPOSABLE ELEMENT-DERIVED PROTEIN 4"/>
    <property type="match status" value="1"/>
</dbReference>
<dbReference type="AlphaFoldDB" id="A0A2P4YSH5"/>
<dbReference type="Proteomes" id="UP000237271">
    <property type="component" value="Unassembled WGS sequence"/>
</dbReference>
<protein>
    <recommendedName>
        <fullName evidence="3">PiggyBac transposable element-derived protein domain-containing protein</fullName>
    </recommendedName>
</protein>
<dbReference type="OrthoDB" id="5988244at2759"/>
<dbReference type="EMBL" id="NCKW01000302">
    <property type="protein sequence ID" value="POM80748.1"/>
    <property type="molecule type" value="Genomic_DNA"/>
</dbReference>
<reference evidence="1 2" key="1">
    <citation type="journal article" date="2017" name="Genome Biol. Evol.">
        <title>Phytophthora megakarya and P. palmivora, closely related causal agents of cacao black pod rot, underwent increases in genome sizes and gene numbers by different mechanisms.</title>
        <authorList>
            <person name="Ali S.S."/>
            <person name="Shao J."/>
            <person name="Lary D.J."/>
            <person name="Kronmiller B."/>
            <person name="Shen D."/>
            <person name="Strem M.D."/>
            <person name="Amoako-Attah I."/>
            <person name="Akrofi A.Y."/>
            <person name="Begoude B.A."/>
            <person name="Ten Hoopen G.M."/>
            <person name="Coulibaly K."/>
            <person name="Kebe B.I."/>
            <person name="Melnick R.L."/>
            <person name="Guiltinan M.J."/>
            <person name="Tyler B.M."/>
            <person name="Meinhardt L.W."/>
            <person name="Bailey B.A."/>
        </authorList>
    </citation>
    <scope>NUCLEOTIDE SEQUENCE [LARGE SCALE GENOMIC DNA]</scope>
    <source>
        <strain evidence="2">sbr112.9</strain>
    </source>
</reference>
<proteinExistence type="predicted"/>
<feature type="non-terminal residue" evidence="1">
    <location>
        <position position="1"/>
    </location>
</feature>
<sequence length="201" mass="22719">NFYTSSPLSHKLLGMGHSHVGTIRKDRKGWCLGIEFSQKRRPKRMPRGTYKMAENKTTTLIHLSHSDLKSARLTKVTRRERDGTLSEVPCPQLTIFLGLVDLAMVNAFIVHKIAMARAGKSVPTHAAFMRRLHMDLLNQTSEDFVGGDDMEGLVTEPLPRAAHMLEKTDEMNGAKRRQWLCKVCSAYAGPGDRRSRHRSRP</sequence>
<dbReference type="PANTHER" id="PTHR46599:SF3">
    <property type="entry name" value="PIGGYBAC TRANSPOSABLE ELEMENT-DERIVED PROTEIN 4"/>
    <property type="match status" value="1"/>
</dbReference>
<accession>A0A2P4YSH5</accession>